<evidence type="ECO:0000256" key="1">
    <source>
        <dbReference type="ARBA" id="ARBA00004166"/>
    </source>
</evidence>
<feature type="domain" description="HMA" evidence="14">
    <location>
        <begin position="180"/>
        <end position="246"/>
    </location>
</feature>
<dbReference type="Pfam" id="PF00403">
    <property type="entry name" value="HMA"/>
    <property type="match status" value="2"/>
</dbReference>
<sequence length="682" mass="74676">MVHLPPNKDITICIEPIEKVSGVHAVYVERDNSIVSVACESNQLKTVEKILCDLNFKPQEESARSQEERLEMMDKDVKATSNLEMSGQYAPLPPQEEEDDDREKTCNLNVQGMTCASCVNTIETQLSKQPGIYNVLVSLMGQRAEVKYNAQITDPNTIASFIFDMGFDVDILEERRGGEETLHLLIGGMTCASCVSTIEGKLSSQDGVISASVALATQQGSIKYDSDKIGARKIMELIEGAGFECSLNTDQNHATITSQHKKAIRNSLVARYFYVQAYKSLKHGVANMDVLITMATTIAYTYSVVVVVVAIARKDPYSPMTFFDTPPMLLVFISLGRWLEHIAKAKTSDALSKLMSLQPTEATLVTVNDDMQILTDRQIQVELVQRGDYLRVLPGGKIPVDGRVVDGSSCVDESLITGESMPVVKKTGSNVIGGSINTNGNLLIEATHVGAESTLAQIVKLIQDAQTSKAPIQQIADKISGVFVPSILLLSITTLGIWMALGFTDATRIPVQNHRFCQQRYLFFFFFFFTRARSITPAKHNLSEFFIPSSNCCVGYCLPLCSRFGYTTAVMVGTGVGAQNGILIKGGEPLEMAHKVKTIIFDKTGTITRGVPRVMLTKLFISQDDLTEAEFLAICGTAESGSEHPLGQAIVTHAKEFAFEEDPVRIETSGQLTFTHSLTQAL</sequence>
<keyword evidence="16" id="KW-1185">Reference proteome</keyword>
<evidence type="ECO:0000256" key="12">
    <source>
        <dbReference type="ARBA" id="ARBA00023136"/>
    </source>
</evidence>
<evidence type="ECO:0000256" key="13">
    <source>
        <dbReference type="SAM" id="Phobius"/>
    </source>
</evidence>
<dbReference type="InterPro" id="IPR023214">
    <property type="entry name" value="HAD_sf"/>
</dbReference>
<evidence type="ECO:0000313" key="16">
    <source>
        <dbReference type="Proteomes" id="UP000230750"/>
    </source>
</evidence>
<evidence type="ECO:0000256" key="3">
    <source>
        <dbReference type="ARBA" id="ARBA00022448"/>
    </source>
</evidence>
<gene>
    <name evidence="15" type="ORF">BSL78_12240</name>
</gene>
<dbReference type="Gene3D" id="2.70.150.10">
    <property type="entry name" value="Calcium-transporting ATPase, cytoplasmic transduction domain A"/>
    <property type="match status" value="1"/>
</dbReference>
<dbReference type="InterPro" id="IPR008250">
    <property type="entry name" value="ATPase_P-typ_transduc_dom_A_sf"/>
</dbReference>
<dbReference type="PROSITE" id="PS00154">
    <property type="entry name" value="ATPASE_E1_E2"/>
    <property type="match status" value="1"/>
</dbReference>
<dbReference type="GO" id="GO:0016887">
    <property type="term" value="F:ATP hydrolysis activity"/>
    <property type="evidence" value="ECO:0007669"/>
    <property type="project" value="InterPro"/>
</dbReference>
<feature type="transmembrane region" description="Helical" evidence="13">
    <location>
        <begin position="290"/>
        <end position="312"/>
    </location>
</feature>
<dbReference type="Gene3D" id="3.40.1110.10">
    <property type="entry name" value="Calcium-transporting ATPase, cytoplasmic domain N"/>
    <property type="match status" value="1"/>
</dbReference>
<dbReference type="OrthoDB" id="432719at2759"/>
<dbReference type="InterPro" id="IPR059000">
    <property type="entry name" value="ATPase_P-type_domA"/>
</dbReference>
<dbReference type="GO" id="GO:0005507">
    <property type="term" value="F:copper ion binding"/>
    <property type="evidence" value="ECO:0007669"/>
    <property type="project" value="InterPro"/>
</dbReference>
<keyword evidence="4 13" id="KW-0812">Transmembrane</keyword>
<protein>
    <recommendedName>
        <fullName evidence="2">P-type Cu(+) transporter</fullName>
        <ecNumber evidence="2">7.2.2.8</ecNumber>
    </recommendedName>
</protein>
<keyword evidence="8" id="KW-0406">Ion transport</keyword>
<keyword evidence="7" id="KW-0547">Nucleotide-binding</keyword>
<evidence type="ECO:0000256" key="11">
    <source>
        <dbReference type="ARBA" id="ARBA00023008"/>
    </source>
</evidence>
<evidence type="ECO:0000256" key="7">
    <source>
        <dbReference type="ARBA" id="ARBA00022741"/>
    </source>
</evidence>
<feature type="domain" description="HMA" evidence="14">
    <location>
        <begin position="104"/>
        <end position="170"/>
    </location>
</feature>
<dbReference type="SUPFAM" id="SSF55008">
    <property type="entry name" value="HMA, heavy metal-associated domain"/>
    <property type="match status" value="2"/>
</dbReference>
<evidence type="ECO:0000256" key="2">
    <source>
        <dbReference type="ARBA" id="ARBA00012517"/>
    </source>
</evidence>
<dbReference type="GO" id="GO:0005524">
    <property type="term" value="F:ATP binding"/>
    <property type="evidence" value="ECO:0007669"/>
    <property type="project" value="UniProtKB-KW"/>
</dbReference>
<evidence type="ECO:0000313" key="15">
    <source>
        <dbReference type="EMBL" id="PIK50859.1"/>
    </source>
</evidence>
<dbReference type="GO" id="GO:0005802">
    <property type="term" value="C:trans-Golgi network"/>
    <property type="evidence" value="ECO:0007669"/>
    <property type="project" value="UniProtKB-ARBA"/>
</dbReference>
<keyword evidence="12 13" id="KW-0472">Membrane</keyword>
<accession>A0A2G8KS74</accession>
<evidence type="ECO:0000256" key="10">
    <source>
        <dbReference type="ARBA" id="ARBA00022989"/>
    </source>
</evidence>
<dbReference type="GO" id="GO:0016020">
    <property type="term" value="C:membrane"/>
    <property type="evidence" value="ECO:0007669"/>
    <property type="project" value="InterPro"/>
</dbReference>
<dbReference type="InterPro" id="IPR018303">
    <property type="entry name" value="ATPase_P-typ_P_site"/>
</dbReference>
<keyword evidence="8" id="KW-0187">Copper transport</keyword>
<dbReference type="PANTHER" id="PTHR46594">
    <property type="entry name" value="P-TYPE CATION-TRANSPORTING ATPASE"/>
    <property type="match status" value="1"/>
</dbReference>
<dbReference type="FunFam" id="3.30.70.100:FF:000001">
    <property type="entry name" value="ATPase copper transporting beta"/>
    <property type="match status" value="2"/>
</dbReference>
<keyword evidence="6" id="KW-0677">Repeat</keyword>
<evidence type="ECO:0000256" key="6">
    <source>
        <dbReference type="ARBA" id="ARBA00022737"/>
    </source>
</evidence>
<dbReference type="FunFam" id="2.70.150.10:FF:000002">
    <property type="entry name" value="Copper-transporting ATPase 1, putative"/>
    <property type="match status" value="1"/>
</dbReference>
<dbReference type="InterPro" id="IPR001757">
    <property type="entry name" value="P_typ_ATPase"/>
</dbReference>
<keyword evidence="3" id="KW-0813">Transport</keyword>
<dbReference type="PROSITE" id="PS01047">
    <property type="entry name" value="HMA_1"/>
    <property type="match status" value="2"/>
</dbReference>
<dbReference type="InterPro" id="IPR006122">
    <property type="entry name" value="HMA_Cu_ion-bd"/>
</dbReference>
<comment type="subcellular location">
    <subcellularLocation>
        <location evidence="1">Golgi apparatus</location>
        <location evidence="1">trans-Golgi network membrane</location>
        <topology evidence="1">Multi-pass membrane protein</topology>
    </subcellularLocation>
</comment>
<organism evidence="15 16">
    <name type="scientific">Stichopus japonicus</name>
    <name type="common">Sea cucumber</name>
    <dbReference type="NCBI Taxonomy" id="307972"/>
    <lineage>
        <taxon>Eukaryota</taxon>
        <taxon>Metazoa</taxon>
        <taxon>Echinodermata</taxon>
        <taxon>Eleutherozoa</taxon>
        <taxon>Echinozoa</taxon>
        <taxon>Holothuroidea</taxon>
        <taxon>Aspidochirotacea</taxon>
        <taxon>Aspidochirotida</taxon>
        <taxon>Stichopodidae</taxon>
        <taxon>Apostichopus</taxon>
    </lineage>
</organism>
<keyword evidence="11" id="KW-0186">Copper</keyword>
<reference evidence="15 16" key="1">
    <citation type="journal article" date="2017" name="PLoS Biol.">
        <title>The sea cucumber genome provides insights into morphological evolution and visceral regeneration.</title>
        <authorList>
            <person name="Zhang X."/>
            <person name="Sun L."/>
            <person name="Yuan J."/>
            <person name="Sun Y."/>
            <person name="Gao Y."/>
            <person name="Zhang L."/>
            <person name="Li S."/>
            <person name="Dai H."/>
            <person name="Hamel J.F."/>
            <person name="Liu C."/>
            <person name="Yu Y."/>
            <person name="Liu S."/>
            <person name="Lin W."/>
            <person name="Guo K."/>
            <person name="Jin S."/>
            <person name="Xu P."/>
            <person name="Storey K.B."/>
            <person name="Huan P."/>
            <person name="Zhang T."/>
            <person name="Zhou Y."/>
            <person name="Zhang J."/>
            <person name="Lin C."/>
            <person name="Li X."/>
            <person name="Xing L."/>
            <person name="Huo D."/>
            <person name="Sun M."/>
            <person name="Wang L."/>
            <person name="Mercier A."/>
            <person name="Li F."/>
            <person name="Yang H."/>
            <person name="Xiang J."/>
        </authorList>
    </citation>
    <scope>NUCLEOTIDE SEQUENCE [LARGE SCALE GENOMIC DNA]</scope>
    <source>
        <strain evidence="15">Shaxun</strain>
        <tissue evidence="15">Muscle</tissue>
    </source>
</reference>
<dbReference type="Proteomes" id="UP000230750">
    <property type="component" value="Unassembled WGS sequence"/>
</dbReference>
<evidence type="ECO:0000256" key="5">
    <source>
        <dbReference type="ARBA" id="ARBA00022723"/>
    </source>
</evidence>
<evidence type="ECO:0000259" key="14">
    <source>
        <dbReference type="PROSITE" id="PS50846"/>
    </source>
</evidence>
<dbReference type="NCBIfam" id="TIGR00003">
    <property type="entry name" value="copper ion binding protein"/>
    <property type="match status" value="2"/>
</dbReference>
<dbReference type="InterPro" id="IPR017969">
    <property type="entry name" value="Heavy-metal-associated_CS"/>
</dbReference>
<keyword evidence="5" id="KW-0479">Metal-binding</keyword>
<dbReference type="InterPro" id="IPR023299">
    <property type="entry name" value="ATPase_P-typ_cyto_dom_N"/>
</dbReference>
<keyword evidence="9" id="KW-0067">ATP-binding</keyword>
<dbReference type="SUPFAM" id="SSF81653">
    <property type="entry name" value="Calcium ATPase, transduction domain A"/>
    <property type="match status" value="1"/>
</dbReference>
<evidence type="ECO:0000256" key="9">
    <source>
        <dbReference type="ARBA" id="ARBA00022840"/>
    </source>
</evidence>
<dbReference type="Pfam" id="PF00122">
    <property type="entry name" value="E1-E2_ATPase"/>
    <property type="match status" value="1"/>
</dbReference>
<dbReference type="GO" id="GO:0140581">
    <property type="term" value="F:P-type monovalent copper transporter activity"/>
    <property type="evidence" value="ECO:0007669"/>
    <property type="project" value="UniProtKB-EC"/>
</dbReference>
<feature type="transmembrane region" description="Helical" evidence="13">
    <location>
        <begin position="479"/>
        <end position="501"/>
    </location>
</feature>
<dbReference type="PANTHER" id="PTHR46594:SF4">
    <property type="entry name" value="P-TYPE CATION-TRANSPORTING ATPASE"/>
    <property type="match status" value="1"/>
</dbReference>
<dbReference type="CDD" id="cd00371">
    <property type="entry name" value="HMA"/>
    <property type="match status" value="2"/>
</dbReference>
<name>A0A2G8KS74_STIJA</name>
<dbReference type="PRINTS" id="PR00119">
    <property type="entry name" value="CATATPASE"/>
</dbReference>
<dbReference type="InterPro" id="IPR006121">
    <property type="entry name" value="HMA_dom"/>
</dbReference>
<dbReference type="EMBL" id="MRZV01000401">
    <property type="protein sequence ID" value="PIK50859.1"/>
    <property type="molecule type" value="Genomic_DNA"/>
</dbReference>
<dbReference type="PRINTS" id="PR00942">
    <property type="entry name" value="CUATPASEI"/>
</dbReference>
<comment type="caution">
    <text evidence="15">The sequence shown here is derived from an EMBL/GenBank/DDBJ whole genome shotgun (WGS) entry which is preliminary data.</text>
</comment>
<dbReference type="Gene3D" id="3.30.70.100">
    <property type="match status" value="2"/>
</dbReference>
<dbReference type="SUPFAM" id="SSF81660">
    <property type="entry name" value="Metal cation-transporting ATPase, ATP-binding domain N"/>
    <property type="match status" value="1"/>
</dbReference>
<dbReference type="PROSITE" id="PS50846">
    <property type="entry name" value="HMA_2"/>
    <property type="match status" value="2"/>
</dbReference>
<dbReference type="InterPro" id="IPR036163">
    <property type="entry name" value="HMA_dom_sf"/>
</dbReference>
<dbReference type="NCBIfam" id="TIGR01494">
    <property type="entry name" value="ATPase_P-type"/>
    <property type="match status" value="1"/>
</dbReference>
<evidence type="ECO:0000256" key="8">
    <source>
        <dbReference type="ARBA" id="ARBA00022796"/>
    </source>
</evidence>
<dbReference type="STRING" id="307972.A0A2G8KS74"/>
<evidence type="ECO:0000256" key="4">
    <source>
        <dbReference type="ARBA" id="ARBA00022692"/>
    </source>
</evidence>
<dbReference type="AlphaFoldDB" id="A0A2G8KS74"/>
<proteinExistence type="predicted"/>
<dbReference type="EC" id="7.2.2.8" evidence="2"/>
<dbReference type="Gene3D" id="3.40.50.1000">
    <property type="entry name" value="HAD superfamily/HAD-like"/>
    <property type="match status" value="1"/>
</dbReference>
<keyword evidence="10 13" id="KW-1133">Transmembrane helix</keyword>